<comment type="caution">
    <text evidence="2">The sequence shown here is derived from an EMBL/GenBank/DDBJ whole genome shotgun (WGS) entry which is preliminary data.</text>
</comment>
<dbReference type="Proteomes" id="UP000070620">
    <property type="component" value="Unassembled WGS sequence"/>
</dbReference>
<protein>
    <recommendedName>
        <fullName evidence="1">HTH cro/C1-type domain-containing protein</fullName>
    </recommendedName>
</protein>
<dbReference type="PROSITE" id="PS50943">
    <property type="entry name" value="HTH_CROC1"/>
    <property type="match status" value="1"/>
</dbReference>
<dbReference type="SMART" id="SM00530">
    <property type="entry name" value="HTH_XRE"/>
    <property type="match status" value="1"/>
</dbReference>
<keyword evidence="3" id="KW-1185">Reference proteome</keyword>
<sequence length="142" mass="16010">MRNTQAGQGAAGQNTWAAYAKQAREAATPPISQSELARRLGTDRTTVWRWEKAKQKPESADIVVRFADLVGVPRDEALAAAGLHPDIAPPPAPTLDDEVELILSADIDEDTRRAALEQLHRMRLRDKERRMEDIRFFLRGRR</sequence>
<gene>
    <name evidence="2" type="ORF">AWW66_03535</name>
</gene>
<dbReference type="Gene3D" id="1.10.260.40">
    <property type="entry name" value="lambda repressor-like DNA-binding domains"/>
    <property type="match status" value="1"/>
</dbReference>
<dbReference type="GO" id="GO:0003677">
    <property type="term" value="F:DNA binding"/>
    <property type="evidence" value="ECO:0007669"/>
    <property type="project" value="InterPro"/>
</dbReference>
<dbReference type="InterPro" id="IPR010982">
    <property type="entry name" value="Lambda_DNA-bd_dom_sf"/>
</dbReference>
<evidence type="ECO:0000313" key="3">
    <source>
        <dbReference type="Proteomes" id="UP000070620"/>
    </source>
</evidence>
<dbReference type="AlphaFoldDB" id="A0A136PY52"/>
<organism evidence="2 3">
    <name type="scientific">Micromonospora rosaria</name>
    <dbReference type="NCBI Taxonomy" id="47874"/>
    <lineage>
        <taxon>Bacteria</taxon>
        <taxon>Bacillati</taxon>
        <taxon>Actinomycetota</taxon>
        <taxon>Actinomycetes</taxon>
        <taxon>Micromonosporales</taxon>
        <taxon>Micromonosporaceae</taxon>
        <taxon>Micromonospora</taxon>
    </lineage>
</organism>
<dbReference type="SUPFAM" id="SSF47413">
    <property type="entry name" value="lambda repressor-like DNA-binding domains"/>
    <property type="match status" value="1"/>
</dbReference>
<feature type="domain" description="HTH cro/C1-type" evidence="1">
    <location>
        <begin position="31"/>
        <end position="77"/>
    </location>
</feature>
<dbReference type="RefSeq" id="WP_067359849.1">
    <property type="nucleotide sequence ID" value="NZ_JBIUBN010000003.1"/>
</dbReference>
<proteinExistence type="predicted"/>
<dbReference type="InterPro" id="IPR001387">
    <property type="entry name" value="Cro/C1-type_HTH"/>
</dbReference>
<reference evidence="2 3" key="1">
    <citation type="submission" date="2016-01" db="EMBL/GenBank/DDBJ databases">
        <title>Whole genome sequence and analysis of Micromonospora rosaria DSM 803, which can produce antibacterial substance rosamicin.</title>
        <authorList>
            <person name="Yang H."/>
            <person name="He X."/>
            <person name="Zhu D."/>
        </authorList>
    </citation>
    <scope>NUCLEOTIDE SEQUENCE [LARGE SCALE GENOMIC DNA]</scope>
    <source>
        <strain evidence="2 3">DSM 803</strain>
    </source>
</reference>
<dbReference type="CDD" id="cd00093">
    <property type="entry name" value="HTH_XRE"/>
    <property type="match status" value="1"/>
</dbReference>
<evidence type="ECO:0000259" key="1">
    <source>
        <dbReference type="PROSITE" id="PS50943"/>
    </source>
</evidence>
<name>A0A136PY52_9ACTN</name>
<accession>A0A136PY52</accession>
<evidence type="ECO:0000313" key="2">
    <source>
        <dbReference type="EMBL" id="KXK63399.1"/>
    </source>
</evidence>
<dbReference type="EMBL" id="LRQV01000006">
    <property type="protein sequence ID" value="KXK63399.1"/>
    <property type="molecule type" value="Genomic_DNA"/>
</dbReference>
<dbReference type="Pfam" id="PF13560">
    <property type="entry name" value="HTH_31"/>
    <property type="match status" value="1"/>
</dbReference>